<reference evidence="7" key="1">
    <citation type="submission" date="2021-01" db="EMBL/GenBank/DDBJ databases">
        <title>Whole genome shotgun sequence of Actinocatenispora rupis NBRC 107355.</title>
        <authorList>
            <person name="Komaki H."/>
            <person name="Tamura T."/>
        </authorList>
    </citation>
    <scope>NUCLEOTIDE SEQUENCE</scope>
    <source>
        <strain evidence="7">NBRC 107355</strain>
    </source>
</reference>
<dbReference type="AlphaFoldDB" id="A0A8J3N7S4"/>
<dbReference type="InterPro" id="IPR013332">
    <property type="entry name" value="KPR_N"/>
</dbReference>
<dbReference type="InterPro" id="IPR013752">
    <property type="entry name" value="KPA_reductase"/>
</dbReference>
<dbReference type="Proteomes" id="UP000612808">
    <property type="component" value="Unassembled WGS sequence"/>
</dbReference>
<proteinExistence type="inferred from homology"/>
<dbReference type="Pfam" id="PF08546">
    <property type="entry name" value="ApbA_C"/>
    <property type="match status" value="1"/>
</dbReference>
<dbReference type="Gene3D" id="1.10.1040.10">
    <property type="entry name" value="N-(1-d-carboxylethyl)-l-norvaline Dehydrogenase, domain 2"/>
    <property type="match status" value="1"/>
</dbReference>
<dbReference type="InterPro" id="IPR003710">
    <property type="entry name" value="ApbA"/>
</dbReference>
<dbReference type="UniPathway" id="UPA00028">
    <property type="reaction ID" value="UER00004"/>
</dbReference>
<keyword evidence="4" id="KW-0566">Pantothenate biosynthesis</keyword>
<dbReference type="InterPro" id="IPR008927">
    <property type="entry name" value="6-PGluconate_DH-like_C_sf"/>
</dbReference>
<dbReference type="EMBL" id="BOMB01000001">
    <property type="protein sequence ID" value="GID09589.1"/>
    <property type="molecule type" value="Genomic_DNA"/>
</dbReference>
<evidence type="ECO:0000313" key="8">
    <source>
        <dbReference type="Proteomes" id="UP000612808"/>
    </source>
</evidence>
<accession>A0A8J3N7S4</accession>
<dbReference type="InterPro" id="IPR036291">
    <property type="entry name" value="NAD(P)-bd_dom_sf"/>
</dbReference>
<dbReference type="InterPro" id="IPR013328">
    <property type="entry name" value="6PGD_dom2"/>
</dbReference>
<dbReference type="GO" id="GO:0008677">
    <property type="term" value="F:2-dehydropantoate 2-reductase activity"/>
    <property type="evidence" value="ECO:0007669"/>
    <property type="project" value="UniProtKB-EC"/>
</dbReference>
<dbReference type="NCBIfam" id="NF005091">
    <property type="entry name" value="PRK06522.2-2"/>
    <property type="match status" value="1"/>
</dbReference>
<keyword evidence="8" id="KW-1185">Reference proteome</keyword>
<keyword evidence="2 4" id="KW-0521">NADP</keyword>
<comment type="function">
    <text evidence="4">Catalyzes the NADPH-dependent reduction of ketopantoate into pantoic acid.</text>
</comment>
<evidence type="ECO:0000256" key="2">
    <source>
        <dbReference type="ARBA" id="ARBA00022857"/>
    </source>
</evidence>
<dbReference type="NCBIfam" id="TIGR00745">
    <property type="entry name" value="apbA_panE"/>
    <property type="match status" value="1"/>
</dbReference>
<protein>
    <recommendedName>
        <fullName evidence="4">2-dehydropantoate 2-reductase</fullName>
        <ecNumber evidence="4">1.1.1.169</ecNumber>
    </recommendedName>
    <alternativeName>
        <fullName evidence="4">Ketopantoate reductase</fullName>
    </alternativeName>
</protein>
<organism evidence="7 8">
    <name type="scientific">Actinocatenispora rupis</name>
    <dbReference type="NCBI Taxonomy" id="519421"/>
    <lineage>
        <taxon>Bacteria</taxon>
        <taxon>Bacillati</taxon>
        <taxon>Actinomycetota</taxon>
        <taxon>Actinomycetes</taxon>
        <taxon>Micromonosporales</taxon>
        <taxon>Micromonosporaceae</taxon>
        <taxon>Actinocatenispora</taxon>
    </lineage>
</organism>
<keyword evidence="3 4" id="KW-0560">Oxidoreductase</keyword>
<sequence length="291" mass="29814">MGAPTVAVVGGGAVGGFFAGAVHDAGHPVTLCLRTPLDALTVRTGARVAHVPARFVTDPAGERPVDWLLVATRAGDTRGAAGWFAALAGASTTVVLLHNGIDHAERVAPLIGPATLLPALVHVAAERTAPGEVVHRGGNRLVVPAGAAGRALGDLLAGSGVRVEPVTDFRTEAWRTLVGALAAYPITALTGRGLGVLTEPDVAELARGILAEGVAVAAADGAVLHRDEVARTLRIHRRYRPEDGTPMLSDRLAGRPLETDLTTGAVVAAAARHRIPVPLNRALLALLRAAD</sequence>
<dbReference type="InterPro" id="IPR051402">
    <property type="entry name" value="KPR-Related"/>
</dbReference>
<name>A0A8J3N7S4_9ACTN</name>
<dbReference type="GO" id="GO:0015940">
    <property type="term" value="P:pantothenate biosynthetic process"/>
    <property type="evidence" value="ECO:0007669"/>
    <property type="project" value="UniProtKB-UniPathway"/>
</dbReference>
<comment type="caution">
    <text evidence="7">The sequence shown here is derived from an EMBL/GenBank/DDBJ whole genome shotgun (WGS) entry which is preliminary data.</text>
</comment>
<evidence type="ECO:0000256" key="3">
    <source>
        <dbReference type="ARBA" id="ARBA00023002"/>
    </source>
</evidence>
<dbReference type="EC" id="1.1.1.169" evidence="4"/>
<evidence type="ECO:0000259" key="5">
    <source>
        <dbReference type="Pfam" id="PF02558"/>
    </source>
</evidence>
<dbReference type="Pfam" id="PF02558">
    <property type="entry name" value="ApbA"/>
    <property type="match status" value="1"/>
</dbReference>
<feature type="domain" description="Ketopantoate reductase N-terminal" evidence="5">
    <location>
        <begin position="6"/>
        <end position="145"/>
    </location>
</feature>
<comment type="pathway">
    <text evidence="4">Cofactor biosynthesis; (R)-pantothenate biosynthesis; (R)-pantoate from 3-methyl-2-oxobutanoate: step 2/2.</text>
</comment>
<dbReference type="Gene3D" id="3.40.50.720">
    <property type="entry name" value="NAD(P)-binding Rossmann-like Domain"/>
    <property type="match status" value="1"/>
</dbReference>
<dbReference type="SUPFAM" id="SSF51735">
    <property type="entry name" value="NAD(P)-binding Rossmann-fold domains"/>
    <property type="match status" value="1"/>
</dbReference>
<comment type="catalytic activity">
    <reaction evidence="4">
        <text>(R)-pantoate + NADP(+) = 2-dehydropantoate + NADPH + H(+)</text>
        <dbReference type="Rhea" id="RHEA:16233"/>
        <dbReference type="ChEBI" id="CHEBI:11561"/>
        <dbReference type="ChEBI" id="CHEBI:15378"/>
        <dbReference type="ChEBI" id="CHEBI:15980"/>
        <dbReference type="ChEBI" id="CHEBI:57783"/>
        <dbReference type="ChEBI" id="CHEBI:58349"/>
        <dbReference type="EC" id="1.1.1.169"/>
    </reaction>
</comment>
<dbReference type="PANTHER" id="PTHR21708:SF26">
    <property type="entry name" value="2-DEHYDROPANTOATE 2-REDUCTASE"/>
    <property type="match status" value="1"/>
</dbReference>
<dbReference type="GO" id="GO:0005737">
    <property type="term" value="C:cytoplasm"/>
    <property type="evidence" value="ECO:0007669"/>
    <property type="project" value="TreeGrafter"/>
</dbReference>
<dbReference type="SUPFAM" id="SSF48179">
    <property type="entry name" value="6-phosphogluconate dehydrogenase C-terminal domain-like"/>
    <property type="match status" value="1"/>
</dbReference>
<evidence type="ECO:0000259" key="6">
    <source>
        <dbReference type="Pfam" id="PF08546"/>
    </source>
</evidence>
<dbReference type="PANTHER" id="PTHR21708">
    <property type="entry name" value="PROBABLE 2-DEHYDROPANTOATE 2-REDUCTASE"/>
    <property type="match status" value="1"/>
</dbReference>
<comment type="similarity">
    <text evidence="1 4">Belongs to the ketopantoate reductase family.</text>
</comment>
<gene>
    <name evidence="7" type="ORF">Aru02nite_04780</name>
</gene>
<evidence type="ECO:0000313" key="7">
    <source>
        <dbReference type="EMBL" id="GID09589.1"/>
    </source>
</evidence>
<dbReference type="RefSeq" id="WP_203654449.1">
    <property type="nucleotide sequence ID" value="NZ_BAAAZM010000010.1"/>
</dbReference>
<feature type="domain" description="Ketopantoate reductase C-terminal" evidence="6">
    <location>
        <begin position="168"/>
        <end position="289"/>
    </location>
</feature>
<evidence type="ECO:0000256" key="4">
    <source>
        <dbReference type="RuleBase" id="RU362068"/>
    </source>
</evidence>
<evidence type="ECO:0000256" key="1">
    <source>
        <dbReference type="ARBA" id="ARBA00007870"/>
    </source>
</evidence>